<accession>A0ABU4Z6N8</accession>
<feature type="region of interest" description="Disordered" evidence="1">
    <location>
        <begin position="561"/>
        <end position="593"/>
    </location>
</feature>
<evidence type="ECO:0000256" key="1">
    <source>
        <dbReference type="SAM" id="MobiDB-lite"/>
    </source>
</evidence>
<dbReference type="CDD" id="cd18799">
    <property type="entry name" value="SF2_C_EcoAI-like"/>
    <property type="match status" value="1"/>
</dbReference>
<keyword evidence="3" id="KW-0378">Hydrolase</keyword>
<dbReference type="Pfam" id="PF04851">
    <property type="entry name" value="ResIII"/>
    <property type="match status" value="1"/>
</dbReference>
<dbReference type="RefSeq" id="WP_320228463.1">
    <property type="nucleotide sequence ID" value="NZ_JAVIJC010000028.1"/>
</dbReference>
<keyword evidence="3" id="KW-0067">ATP-binding</keyword>
<dbReference type="InterPro" id="IPR027417">
    <property type="entry name" value="P-loop_NTPase"/>
</dbReference>
<name>A0ABU4Z6N8_9HYPH</name>
<dbReference type="NCBIfam" id="NF046051">
    <property type="entry name" value="restrict_EcoAI"/>
    <property type="match status" value="1"/>
</dbReference>
<dbReference type="InterPro" id="IPR050742">
    <property type="entry name" value="Helicase_Restrict-Modif_Enz"/>
</dbReference>
<sequence length="783" mass="88295">MDQADKHKLSESDVCDLFITPAIKRAGWDQLSQVRREVTLTPGPIIVRGNLSSRNKKKKKFADYVLSWQPGLPLAIVEAKDNKHGFSDGLQQALGYAEILDLPSAFSSNGDAFAQHNRTAGNGEEIETSFGMDEFPGVETLYARYRLFHGIEPEETPLVEQPYYLDSSGKEARYYQVEAINRTIEAIAKGQRRVLLVMATGTGKTYTTFQVIWRLWKAREAKRILFLADRNILVDQTLVNDFKPFGEAMTKVRNRKIDPAYEIHLGLYQALTGPEESDKIFKSVSRDFFDLIVVDECHRGSASDDSAWREILDYFDGAIQVGMTATPRETEYVSNITYFGDPVYTYSLKQGIEDGFLAPYKVIRIDIDKDVLGWTPPPGMVDDLGNPVEQREYNRVDMDRILVLNQRTKLVATRVMQYLNATDPMAKTIIFCEDIDHAERMRKAIVNAAGKLALDNPRYVMRITGDSVEGKAQLDNFIDPEQAYPVIATTSQLLTTGVDAKTCKLIVLDQTIRSMTIFKQIIGRGTRIDEDNNKFFFTIMDFKKATELFRDDAFDGAPVVIYEPGEDEDPVPPDPPEQPSDDDNEDKDDTGGATKIVISGVPARIIAERIEYVGSDGKLITESYRDYARKAIVSEFSSLDAFIQRWNEADRKQAIIDELEEHGIVLANLQEAVGRDVGDFDLLAHIAYDQPPLTRRERAEKVKKRNYFTKYSDKARAVLEALLDKYADEGISTIEDTKVLRLKPFDGIGTPLEIIKGSFGGKAGYEAALSELEHQIYEQAFNE</sequence>
<dbReference type="PANTHER" id="PTHR47396:SF1">
    <property type="entry name" value="ATP-DEPENDENT HELICASE IRC3-RELATED"/>
    <property type="match status" value="1"/>
</dbReference>
<protein>
    <submittedName>
        <fullName evidence="3">DEAD/DEAH box helicase family protein</fullName>
    </submittedName>
</protein>
<evidence type="ECO:0000313" key="4">
    <source>
        <dbReference type="Proteomes" id="UP001271249"/>
    </source>
</evidence>
<keyword evidence="4" id="KW-1185">Reference proteome</keyword>
<reference evidence="3 4" key="1">
    <citation type="submission" date="2023-08" db="EMBL/GenBank/DDBJ databases">
        <title>Implementing the SeqCode for naming new Mesorhizobium species isolated from Vachellia karroo root nodules.</title>
        <authorList>
            <person name="Van Lill M."/>
        </authorList>
    </citation>
    <scope>NUCLEOTIDE SEQUENCE [LARGE SCALE GENOMIC DNA]</scope>
    <source>
        <strain evidence="3 4">VK22B</strain>
    </source>
</reference>
<dbReference type="SUPFAM" id="SSF52540">
    <property type="entry name" value="P-loop containing nucleoside triphosphate hydrolases"/>
    <property type="match status" value="2"/>
</dbReference>
<dbReference type="Gene3D" id="3.90.1570.30">
    <property type="match status" value="1"/>
</dbReference>
<dbReference type="GO" id="GO:0004386">
    <property type="term" value="F:helicase activity"/>
    <property type="evidence" value="ECO:0007669"/>
    <property type="project" value="UniProtKB-KW"/>
</dbReference>
<proteinExistence type="predicted"/>
<dbReference type="Gene3D" id="3.40.50.300">
    <property type="entry name" value="P-loop containing nucleotide triphosphate hydrolases"/>
    <property type="match status" value="2"/>
</dbReference>
<dbReference type="PANTHER" id="PTHR47396">
    <property type="entry name" value="TYPE I RESTRICTION ENZYME ECOKI R PROTEIN"/>
    <property type="match status" value="1"/>
</dbReference>
<dbReference type="SMART" id="SM00487">
    <property type="entry name" value="DEXDc"/>
    <property type="match status" value="1"/>
</dbReference>
<keyword evidence="3" id="KW-0547">Nucleotide-binding</keyword>
<dbReference type="EMBL" id="JAVIJC010000028">
    <property type="protein sequence ID" value="MDX8494643.1"/>
    <property type="molecule type" value="Genomic_DNA"/>
</dbReference>
<evidence type="ECO:0000259" key="2">
    <source>
        <dbReference type="PROSITE" id="PS51192"/>
    </source>
</evidence>
<gene>
    <name evidence="3" type="ORF">RFN29_24020</name>
</gene>
<organism evidence="3 4">
    <name type="scientific">Mesorhizobium captivum</name>
    <dbReference type="NCBI Taxonomy" id="3072319"/>
    <lineage>
        <taxon>Bacteria</taxon>
        <taxon>Pseudomonadati</taxon>
        <taxon>Pseudomonadota</taxon>
        <taxon>Alphaproteobacteria</taxon>
        <taxon>Hyphomicrobiales</taxon>
        <taxon>Phyllobacteriaceae</taxon>
        <taxon>Mesorhizobium</taxon>
    </lineage>
</organism>
<feature type="domain" description="Helicase ATP-binding" evidence="2">
    <location>
        <begin position="185"/>
        <end position="345"/>
    </location>
</feature>
<dbReference type="Pfam" id="PF08463">
    <property type="entry name" value="EcoEI_R_C"/>
    <property type="match status" value="1"/>
</dbReference>
<dbReference type="InterPro" id="IPR006935">
    <property type="entry name" value="Helicase/UvrB_N"/>
</dbReference>
<feature type="compositionally biased region" description="Acidic residues" evidence="1">
    <location>
        <begin position="579"/>
        <end position="588"/>
    </location>
</feature>
<dbReference type="InterPro" id="IPR014001">
    <property type="entry name" value="Helicase_ATP-bd"/>
</dbReference>
<dbReference type="PROSITE" id="PS51192">
    <property type="entry name" value="HELICASE_ATP_BIND_1"/>
    <property type="match status" value="1"/>
</dbReference>
<comment type="caution">
    <text evidence="3">The sequence shown here is derived from an EMBL/GenBank/DDBJ whole genome shotgun (WGS) entry which is preliminary data.</text>
</comment>
<evidence type="ECO:0000313" key="3">
    <source>
        <dbReference type="EMBL" id="MDX8494643.1"/>
    </source>
</evidence>
<dbReference type="Proteomes" id="UP001271249">
    <property type="component" value="Unassembled WGS sequence"/>
</dbReference>
<dbReference type="CDD" id="cd18032">
    <property type="entry name" value="DEXHc_RE_I_III_res"/>
    <property type="match status" value="1"/>
</dbReference>
<dbReference type="InterPro" id="IPR013670">
    <property type="entry name" value="EcoEI_R_C_dom"/>
</dbReference>
<keyword evidence="3" id="KW-0347">Helicase</keyword>